<reference evidence="1" key="1">
    <citation type="submission" date="2013-07" db="EMBL/GenBank/DDBJ databases">
        <title>Sub-species coevolution in mutualistic symbiosis.</title>
        <authorList>
            <person name="Murfin K."/>
            <person name="Klassen J."/>
            <person name="Lee M."/>
            <person name="Forst S."/>
            <person name="Stock P."/>
            <person name="Goodrich-Blair H."/>
        </authorList>
    </citation>
    <scope>NUCLEOTIDE SEQUENCE [LARGE SCALE GENOMIC DNA]</scope>
    <source>
        <strain evidence="1">Intermedium</strain>
    </source>
</reference>
<name>A0A077QIV8_XENBV</name>
<sequence length="72" mass="8611">MEFLNDFEKSIILKSGEEIIIEHNWLHGVLIKSEFCNYELHTIGDLTKWEYNKETFNIKRCISNLSSSYRKI</sequence>
<comment type="caution">
    <text evidence="1">The sequence shown here is derived from an EMBL/GenBank/DDBJ whole genome shotgun (WGS) entry which is preliminary data.</text>
</comment>
<organism evidence="1 2">
    <name type="scientific">Xenorhabdus bovienii str. Intermedium</name>
    <dbReference type="NCBI Taxonomy" id="1379677"/>
    <lineage>
        <taxon>Bacteria</taxon>
        <taxon>Pseudomonadati</taxon>
        <taxon>Pseudomonadota</taxon>
        <taxon>Gammaproteobacteria</taxon>
        <taxon>Enterobacterales</taxon>
        <taxon>Morganellaceae</taxon>
        <taxon>Xenorhabdus</taxon>
    </lineage>
</organism>
<dbReference type="RefSeq" id="WP_038188973.1">
    <property type="nucleotide sequence ID" value="NZ_CAWLWA010000186.1"/>
</dbReference>
<proteinExistence type="predicted"/>
<dbReference type="AlphaFoldDB" id="A0A077QIV8"/>
<accession>A0A077QIV8</accession>
<protein>
    <submittedName>
        <fullName evidence="1">Uncharacterized protein</fullName>
    </submittedName>
</protein>
<dbReference type="HOGENOM" id="CLU_2721340_0_0_6"/>
<evidence type="ECO:0000313" key="1">
    <source>
        <dbReference type="EMBL" id="CDH33494.1"/>
    </source>
</evidence>
<evidence type="ECO:0000313" key="2">
    <source>
        <dbReference type="Proteomes" id="UP000028480"/>
    </source>
</evidence>
<gene>
    <name evidence="1" type="ORF">XBI1_2660054</name>
</gene>
<dbReference type="Proteomes" id="UP000028480">
    <property type="component" value="Unassembled WGS sequence"/>
</dbReference>
<dbReference type="EMBL" id="CBTB010000186">
    <property type="protein sequence ID" value="CDH33494.1"/>
    <property type="molecule type" value="Genomic_DNA"/>
</dbReference>